<gene>
    <name evidence="1" type="ORF">ACFSKV_17625</name>
</gene>
<organism evidence="1 2">
    <name type="scientific">Shivajiella indica</name>
    <dbReference type="NCBI Taxonomy" id="872115"/>
    <lineage>
        <taxon>Bacteria</taxon>
        <taxon>Pseudomonadati</taxon>
        <taxon>Bacteroidota</taxon>
        <taxon>Cytophagia</taxon>
        <taxon>Cytophagales</taxon>
        <taxon>Cyclobacteriaceae</taxon>
        <taxon>Shivajiella</taxon>
    </lineage>
</organism>
<protein>
    <submittedName>
        <fullName evidence="1">YceD family protein</fullName>
    </submittedName>
</protein>
<dbReference type="Pfam" id="PF02620">
    <property type="entry name" value="YceD"/>
    <property type="match status" value="1"/>
</dbReference>
<sequence>MKFLRSYNIDIIKLKEGRHSFTFEVSDEFFKFYEAEEWIKGSNITVTVNINKTSSVLEADFVFNGTVRLICDRSLEEFDYPIDLREKVIYKYGAIEQEISEDVFMITKDTSSINVAQLFYEFIMLAIPAKKIHPDYLYEMDEDDFNEEGSLVYISDEKQELNMEEQEEQNSSVLPVDPRWEILNKLKKKD</sequence>
<proteinExistence type="predicted"/>
<evidence type="ECO:0000313" key="2">
    <source>
        <dbReference type="Proteomes" id="UP001597414"/>
    </source>
</evidence>
<comment type="caution">
    <text evidence="1">The sequence shown here is derived from an EMBL/GenBank/DDBJ whole genome shotgun (WGS) entry which is preliminary data.</text>
</comment>
<dbReference type="EMBL" id="JBHUIV010000025">
    <property type="protein sequence ID" value="MFD2203404.1"/>
    <property type="molecule type" value="Genomic_DNA"/>
</dbReference>
<dbReference type="RefSeq" id="WP_380805773.1">
    <property type="nucleotide sequence ID" value="NZ_JBHUIV010000025.1"/>
</dbReference>
<keyword evidence="2" id="KW-1185">Reference proteome</keyword>
<evidence type="ECO:0000313" key="1">
    <source>
        <dbReference type="EMBL" id="MFD2203404.1"/>
    </source>
</evidence>
<name>A0ABW5BCY0_9BACT</name>
<accession>A0ABW5BCY0</accession>
<reference evidence="2" key="1">
    <citation type="journal article" date="2019" name="Int. J. Syst. Evol. Microbiol.">
        <title>The Global Catalogue of Microorganisms (GCM) 10K type strain sequencing project: providing services to taxonomists for standard genome sequencing and annotation.</title>
        <authorList>
            <consortium name="The Broad Institute Genomics Platform"/>
            <consortium name="The Broad Institute Genome Sequencing Center for Infectious Disease"/>
            <person name="Wu L."/>
            <person name="Ma J."/>
        </authorList>
    </citation>
    <scope>NUCLEOTIDE SEQUENCE [LARGE SCALE GENOMIC DNA]</scope>
    <source>
        <strain evidence="2">KCTC 19812</strain>
    </source>
</reference>
<dbReference type="InterPro" id="IPR003772">
    <property type="entry name" value="YceD"/>
</dbReference>
<dbReference type="Proteomes" id="UP001597414">
    <property type="component" value="Unassembled WGS sequence"/>
</dbReference>